<reference evidence="1 2" key="1">
    <citation type="journal article" date="2017" name="Curr. Biol.">
        <title>The Evolution of Venom by Co-option of Single-Copy Genes.</title>
        <authorList>
            <person name="Martinson E.O."/>
            <person name="Mrinalini"/>
            <person name="Kelkar Y.D."/>
            <person name="Chang C.H."/>
            <person name="Werren J.H."/>
        </authorList>
    </citation>
    <scope>NUCLEOTIDE SEQUENCE [LARGE SCALE GENOMIC DNA]</scope>
    <source>
        <strain evidence="1 2">Alberta</strain>
        <tissue evidence="1">Whole body</tissue>
    </source>
</reference>
<organism evidence="1 2">
    <name type="scientific">Trichomalopsis sarcophagae</name>
    <dbReference type="NCBI Taxonomy" id="543379"/>
    <lineage>
        <taxon>Eukaryota</taxon>
        <taxon>Metazoa</taxon>
        <taxon>Ecdysozoa</taxon>
        <taxon>Arthropoda</taxon>
        <taxon>Hexapoda</taxon>
        <taxon>Insecta</taxon>
        <taxon>Pterygota</taxon>
        <taxon>Neoptera</taxon>
        <taxon>Endopterygota</taxon>
        <taxon>Hymenoptera</taxon>
        <taxon>Apocrita</taxon>
        <taxon>Proctotrupomorpha</taxon>
        <taxon>Chalcidoidea</taxon>
        <taxon>Pteromalidae</taxon>
        <taxon>Pteromalinae</taxon>
        <taxon>Trichomalopsis</taxon>
    </lineage>
</organism>
<name>A0A232FI00_9HYME</name>
<keyword evidence="2" id="KW-1185">Reference proteome</keyword>
<dbReference type="EMBL" id="NNAY01000217">
    <property type="protein sequence ID" value="OXU29957.1"/>
    <property type="molecule type" value="Genomic_DNA"/>
</dbReference>
<accession>A0A232FI00</accession>
<sequence length="120" mass="14106">ATSEKREQLQWSTGRPHKKAIKEPRLNAYTSRCYRFFLSYLVSLSRRRSLLGNVTHMSWKEKGPATDRALRARRRKRRPVLRLEGARFGTPRGKHFVVQRFPRVERNFPGQNGVIFNPAD</sequence>
<evidence type="ECO:0000313" key="1">
    <source>
        <dbReference type="EMBL" id="OXU29957.1"/>
    </source>
</evidence>
<gene>
    <name evidence="1" type="ORF">TSAR_008723</name>
</gene>
<dbReference type="AlphaFoldDB" id="A0A232FI00"/>
<evidence type="ECO:0000313" key="2">
    <source>
        <dbReference type="Proteomes" id="UP000215335"/>
    </source>
</evidence>
<comment type="caution">
    <text evidence="1">The sequence shown here is derived from an EMBL/GenBank/DDBJ whole genome shotgun (WGS) entry which is preliminary data.</text>
</comment>
<protein>
    <submittedName>
        <fullName evidence="1">Uncharacterized protein</fullName>
    </submittedName>
</protein>
<feature type="non-terminal residue" evidence="1">
    <location>
        <position position="1"/>
    </location>
</feature>
<dbReference type="Proteomes" id="UP000215335">
    <property type="component" value="Unassembled WGS sequence"/>
</dbReference>
<proteinExistence type="predicted"/>